<dbReference type="InParanoid" id="A0A0C3H3M3"/>
<dbReference type="InterPro" id="IPR036663">
    <property type="entry name" value="Fumarylacetoacetase_C_sf"/>
</dbReference>
<comment type="similarity">
    <text evidence="1">Belongs to the FAH family.</text>
</comment>
<dbReference type="GO" id="GO:0018773">
    <property type="term" value="F:acetylpyruvate hydrolase activity"/>
    <property type="evidence" value="ECO:0007669"/>
    <property type="project" value="TreeGrafter"/>
</dbReference>
<dbReference type="STRING" id="913774.A0A0C3H3M3"/>
<gene>
    <name evidence="4" type="ORF">OIDMADRAFT_118962</name>
</gene>
<accession>A0A0C3H3M3</accession>
<organism evidence="4 5">
    <name type="scientific">Oidiodendron maius (strain Zn)</name>
    <dbReference type="NCBI Taxonomy" id="913774"/>
    <lineage>
        <taxon>Eukaryota</taxon>
        <taxon>Fungi</taxon>
        <taxon>Dikarya</taxon>
        <taxon>Ascomycota</taxon>
        <taxon>Pezizomycotina</taxon>
        <taxon>Leotiomycetes</taxon>
        <taxon>Leotiomycetes incertae sedis</taxon>
        <taxon>Myxotrichaceae</taxon>
        <taxon>Oidiodendron</taxon>
    </lineage>
</organism>
<evidence type="ECO:0000313" key="4">
    <source>
        <dbReference type="EMBL" id="KIN02741.1"/>
    </source>
</evidence>
<dbReference type="PANTHER" id="PTHR11820:SF86">
    <property type="entry name" value="FUMARYLACETOACETATE HYDROLASE FAMILY PROTEIN (AFU_ORTHOLOGUE AFUA_7G07000)"/>
    <property type="match status" value="1"/>
</dbReference>
<dbReference type="PANTHER" id="PTHR11820">
    <property type="entry name" value="ACYLPYRUVASE"/>
    <property type="match status" value="1"/>
</dbReference>
<name>A0A0C3H3M3_OIDMZ</name>
<dbReference type="EMBL" id="KN832874">
    <property type="protein sequence ID" value="KIN02741.1"/>
    <property type="molecule type" value="Genomic_DNA"/>
</dbReference>
<dbReference type="GO" id="GO:0006107">
    <property type="term" value="P:oxaloacetate metabolic process"/>
    <property type="evidence" value="ECO:0007669"/>
    <property type="project" value="UniProtKB-ARBA"/>
</dbReference>
<feature type="domain" description="Fumarylacetoacetase-like C-terminal" evidence="3">
    <location>
        <begin position="75"/>
        <end position="284"/>
    </location>
</feature>
<dbReference type="SUPFAM" id="SSF56529">
    <property type="entry name" value="FAH"/>
    <property type="match status" value="1"/>
</dbReference>
<dbReference type="FunFam" id="3.90.850.10:FF:000002">
    <property type="entry name" value="2-hydroxyhepta-2,4-diene-1,7-dioate isomerase"/>
    <property type="match status" value="1"/>
</dbReference>
<keyword evidence="5" id="KW-1185">Reference proteome</keyword>
<evidence type="ECO:0000259" key="3">
    <source>
        <dbReference type="Pfam" id="PF01557"/>
    </source>
</evidence>
<keyword evidence="2" id="KW-0479">Metal-binding</keyword>
<evidence type="ECO:0000256" key="2">
    <source>
        <dbReference type="ARBA" id="ARBA00022723"/>
    </source>
</evidence>
<reference evidence="5" key="2">
    <citation type="submission" date="2015-01" db="EMBL/GenBank/DDBJ databases">
        <title>Evolutionary Origins and Diversification of the Mycorrhizal Mutualists.</title>
        <authorList>
            <consortium name="DOE Joint Genome Institute"/>
            <consortium name="Mycorrhizal Genomics Consortium"/>
            <person name="Kohler A."/>
            <person name="Kuo A."/>
            <person name="Nagy L.G."/>
            <person name="Floudas D."/>
            <person name="Copeland A."/>
            <person name="Barry K.W."/>
            <person name="Cichocki N."/>
            <person name="Veneault-Fourrey C."/>
            <person name="LaButti K."/>
            <person name="Lindquist E.A."/>
            <person name="Lipzen A."/>
            <person name="Lundell T."/>
            <person name="Morin E."/>
            <person name="Murat C."/>
            <person name="Riley R."/>
            <person name="Ohm R."/>
            <person name="Sun H."/>
            <person name="Tunlid A."/>
            <person name="Henrissat B."/>
            <person name="Grigoriev I.V."/>
            <person name="Hibbett D.S."/>
            <person name="Martin F."/>
        </authorList>
    </citation>
    <scope>NUCLEOTIDE SEQUENCE [LARGE SCALE GENOMIC DNA]</scope>
    <source>
        <strain evidence="5">Zn</strain>
    </source>
</reference>
<dbReference type="GO" id="GO:0046872">
    <property type="term" value="F:metal ion binding"/>
    <property type="evidence" value="ECO:0007669"/>
    <property type="project" value="UniProtKB-KW"/>
</dbReference>
<sequence>MAPFTRLIRFDSGGKIYFSDLGANTIEPPSPGSHVTAYLSLEDLESGKNGATVTLDKASTSWLLLAPIPRDDIPIYCVGMNYRSHAAEAGLPVPANPPLWTKPATALAAPNEDIPLNKFCASSFPDFEGEFVFVVARECRDITPTEAASYILGYTIGNDLSCRLFQMPEQTGGQFFFAKAFDKFAPLGPTLISPEAFGDGKGFKLITKVNGKVVQEVEILKDMIFDPPRILSFMSQGTTIPAGTAVMTGTPAGVGAFQKPRRFLENQDVVEIEVTKIGSLKNKIAFSRENTL</sequence>
<protein>
    <recommendedName>
        <fullName evidence="3">Fumarylacetoacetase-like C-terminal domain-containing protein</fullName>
    </recommendedName>
</protein>
<dbReference type="AlphaFoldDB" id="A0A0C3H3M3"/>
<proteinExistence type="inferred from homology"/>
<dbReference type="Gene3D" id="3.90.850.10">
    <property type="entry name" value="Fumarylacetoacetase-like, C-terminal domain"/>
    <property type="match status" value="1"/>
</dbReference>
<dbReference type="InterPro" id="IPR011234">
    <property type="entry name" value="Fumarylacetoacetase-like_C"/>
</dbReference>
<dbReference type="HOGENOM" id="CLU_028458_2_1_1"/>
<reference evidence="4 5" key="1">
    <citation type="submission" date="2014-04" db="EMBL/GenBank/DDBJ databases">
        <authorList>
            <consortium name="DOE Joint Genome Institute"/>
            <person name="Kuo A."/>
            <person name="Martino E."/>
            <person name="Perotto S."/>
            <person name="Kohler A."/>
            <person name="Nagy L.G."/>
            <person name="Floudas D."/>
            <person name="Copeland A."/>
            <person name="Barry K.W."/>
            <person name="Cichocki N."/>
            <person name="Veneault-Fourrey C."/>
            <person name="LaButti K."/>
            <person name="Lindquist E.A."/>
            <person name="Lipzen A."/>
            <person name="Lundell T."/>
            <person name="Morin E."/>
            <person name="Murat C."/>
            <person name="Sun H."/>
            <person name="Tunlid A."/>
            <person name="Henrissat B."/>
            <person name="Grigoriev I.V."/>
            <person name="Hibbett D.S."/>
            <person name="Martin F."/>
            <person name="Nordberg H.P."/>
            <person name="Cantor M.N."/>
            <person name="Hua S.X."/>
        </authorList>
    </citation>
    <scope>NUCLEOTIDE SEQUENCE [LARGE SCALE GENOMIC DNA]</scope>
    <source>
        <strain evidence="4 5">Zn</strain>
    </source>
</reference>
<evidence type="ECO:0000256" key="1">
    <source>
        <dbReference type="ARBA" id="ARBA00010211"/>
    </source>
</evidence>
<dbReference type="Proteomes" id="UP000054321">
    <property type="component" value="Unassembled WGS sequence"/>
</dbReference>
<evidence type="ECO:0000313" key="5">
    <source>
        <dbReference type="Proteomes" id="UP000054321"/>
    </source>
</evidence>
<dbReference type="Pfam" id="PF01557">
    <property type="entry name" value="FAA_hydrolase"/>
    <property type="match status" value="1"/>
</dbReference>
<dbReference type="GO" id="GO:0050163">
    <property type="term" value="F:oxaloacetate tautomerase activity"/>
    <property type="evidence" value="ECO:0007669"/>
    <property type="project" value="UniProtKB-ARBA"/>
</dbReference>
<dbReference type="OrthoDB" id="411064at2759"/>